<evidence type="ECO:0000313" key="2">
    <source>
        <dbReference type="EMBL" id="RXJ72100.1"/>
    </source>
</evidence>
<reference evidence="2 3" key="1">
    <citation type="submission" date="2017-10" db="EMBL/GenBank/DDBJ databases">
        <title>Nyctiphanis sp. nov., isolated from the stomach of the euphausiid Nyctiphanes simplex (Hansen, 1911) in the Gulf of California.</title>
        <authorList>
            <person name="Gomez-Gil B."/>
            <person name="Aguilar-Mendez M."/>
            <person name="Lopez-Cortes A."/>
            <person name="Gomez-Gutierrez J."/>
            <person name="Roque A."/>
            <person name="Lang E."/>
            <person name="Gonzalez-Castillo A."/>
        </authorList>
    </citation>
    <scope>NUCLEOTIDE SEQUENCE [LARGE SCALE GENOMIC DNA]</scope>
    <source>
        <strain evidence="2 3">CAIM 600</strain>
    </source>
</reference>
<protein>
    <recommendedName>
        <fullName evidence="1">MaoC-like domain-containing protein</fullName>
    </recommendedName>
</protein>
<dbReference type="OrthoDB" id="9774179at2"/>
<dbReference type="EMBL" id="PEIB01000026">
    <property type="protein sequence ID" value="RXJ72100.1"/>
    <property type="molecule type" value="Genomic_DNA"/>
</dbReference>
<keyword evidence="3" id="KW-1185">Reference proteome</keyword>
<dbReference type="InterPro" id="IPR003965">
    <property type="entry name" value="Fatty_acid_synthase"/>
</dbReference>
<dbReference type="Proteomes" id="UP000290287">
    <property type="component" value="Unassembled WGS sequence"/>
</dbReference>
<dbReference type="GO" id="GO:0006633">
    <property type="term" value="P:fatty acid biosynthetic process"/>
    <property type="evidence" value="ECO:0007669"/>
    <property type="project" value="InterPro"/>
</dbReference>
<comment type="caution">
    <text evidence="2">The sequence shown here is derived from an EMBL/GenBank/DDBJ whole genome shotgun (WGS) entry which is preliminary data.</text>
</comment>
<dbReference type="SUPFAM" id="SSF54637">
    <property type="entry name" value="Thioesterase/thiol ester dehydrase-isomerase"/>
    <property type="match status" value="2"/>
</dbReference>
<feature type="domain" description="MaoC-like" evidence="1">
    <location>
        <begin position="193"/>
        <end position="263"/>
    </location>
</feature>
<proteinExistence type="predicted"/>
<dbReference type="GO" id="GO:0004312">
    <property type="term" value="F:fatty acid synthase activity"/>
    <property type="evidence" value="ECO:0007669"/>
    <property type="project" value="InterPro"/>
</dbReference>
<dbReference type="PANTHER" id="PTHR43841">
    <property type="entry name" value="3-HYDROXYACYL-THIOESTER DEHYDRATASE HTDX-RELATED"/>
    <property type="match status" value="1"/>
</dbReference>
<dbReference type="Gene3D" id="3.10.129.10">
    <property type="entry name" value="Hotdog Thioesterase"/>
    <property type="match status" value="1"/>
</dbReference>
<evidence type="ECO:0000259" key="1">
    <source>
        <dbReference type="Pfam" id="PF01575"/>
    </source>
</evidence>
<gene>
    <name evidence="2" type="ORF">CS022_17670</name>
</gene>
<dbReference type="InterPro" id="IPR029069">
    <property type="entry name" value="HotDog_dom_sf"/>
</dbReference>
<dbReference type="PANTHER" id="PTHR43841:SF3">
    <property type="entry name" value="(3R)-HYDROXYACYL-ACP DEHYDRATASE SUBUNIT HADB"/>
    <property type="match status" value="1"/>
</dbReference>
<sequence length="292" mass="32572">MSIGRTQTVKMPSMLPLYLHAAMHSGNVKDWRLSDVTLAYKGWRCDKAKLKKYCQSIGVKKTGGVLPPVYPQIISFPLQMKLMTRKDFPFKLLGLVHLTQSVTQHSPISESSKLDISVKFDGHDAHRKGVLFYLKTEVHCNGELMWEGRAGYLFRHRKIADPDAPKSAPLLADDETQSLAFTQTLKSALPITRRYAMASGDINPIHMSGVTAKLLGFKKPIAHGMWLLSAALAKVTQANSKLHVDAEFKNPVFLPRSLYLKADQPNPAAKFAVFNDNGEDLHIVGRIKYSDC</sequence>
<dbReference type="PRINTS" id="PR01483">
    <property type="entry name" value="FASYNTHASE"/>
</dbReference>
<dbReference type="Pfam" id="PF01575">
    <property type="entry name" value="MaoC_dehydratas"/>
    <property type="match status" value="1"/>
</dbReference>
<organism evidence="2 3">
    <name type="scientific">Veronia nyctiphanis</name>
    <dbReference type="NCBI Taxonomy" id="1278244"/>
    <lineage>
        <taxon>Bacteria</taxon>
        <taxon>Pseudomonadati</taxon>
        <taxon>Pseudomonadota</taxon>
        <taxon>Gammaproteobacteria</taxon>
        <taxon>Vibrionales</taxon>
        <taxon>Vibrionaceae</taxon>
        <taxon>Veronia</taxon>
    </lineage>
</organism>
<dbReference type="GO" id="GO:0005835">
    <property type="term" value="C:fatty acid synthase complex"/>
    <property type="evidence" value="ECO:0007669"/>
    <property type="project" value="InterPro"/>
</dbReference>
<dbReference type="InterPro" id="IPR002539">
    <property type="entry name" value="MaoC-like_dom"/>
</dbReference>
<accession>A0A4Q0YML8</accession>
<name>A0A4Q0YML8_9GAMM</name>
<evidence type="ECO:0000313" key="3">
    <source>
        <dbReference type="Proteomes" id="UP000290287"/>
    </source>
</evidence>
<dbReference type="RefSeq" id="WP_129123369.1">
    <property type="nucleotide sequence ID" value="NZ_PEIB01000026.1"/>
</dbReference>
<dbReference type="AlphaFoldDB" id="A0A4Q0YML8"/>